<accession>A0ACC2QEB8</accession>
<reference evidence="1" key="1">
    <citation type="submission" date="2023-03" db="EMBL/GenBank/DDBJ databases">
        <title>Chromosome-level genomes of two armyworms, Mythimna separata and Mythimna loreyi, provide insights into the biosynthesis and reception of sex pheromones.</title>
        <authorList>
            <person name="Zhao H."/>
        </authorList>
    </citation>
    <scope>NUCLEOTIDE SEQUENCE</scope>
    <source>
        <strain evidence="1">BeijingLab</strain>
    </source>
</reference>
<comment type="caution">
    <text evidence="1">The sequence shown here is derived from an EMBL/GenBank/DDBJ whole genome shotgun (WGS) entry which is preliminary data.</text>
</comment>
<protein>
    <submittedName>
        <fullName evidence="1">Uncharacterized protein</fullName>
    </submittedName>
</protein>
<gene>
    <name evidence="1" type="ORF">PYW08_007678</name>
</gene>
<proteinExistence type="predicted"/>
<evidence type="ECO:0000313" key="2">
    <source>
        <dbReference type="Proteomes" id="UP001231649"/>
    </source>
</evidence>
<dbReference type="Proteomes" id="UP001231649">
    <property type="component" value="Chromosome 20"/>
</dbReference>
<name>A0ACC2QEB8_9NEOP</name>
<keyword evidence="2" id="KW-1185">Reference proteome</keyword>
<evidence type="ECO:0000313" key="1">
    <source>
        <dbReference type="EMBL" id="KAJ8714058.1"/>
    </source>
</evidence>
<organism evidence="1 2">
    <name type="scientific">Mythimna loreyi</name>
    <dbReference type="NCBI Taxonomy" id="667449"/>
    <lineage>
        <taxon>Eukaryota</taxon>
        <taxon>Metazoa</taxon>
        <taxon>Ecdysozoa</taxon>
        <taxon>Arthropoda</taxon>
        <taxon>Hexapoda</taxon>
        <taxon>Insecta</taxon>
        <taxon>Pterygota</taxon>
        <taxon>Neoptera</taxon>
        <taxon>Endopterygota</taxon>
        <taxon>Lepidoptera</taxon>
        <taxon>Glossata</taxon>
        <taxon>Ditrysia</taxon>
        <taxon>Noctuoidea</taxon>
        <taxon>Noctuidae</taxon>
        <taxon>Noctuinae</taxon>
        <taxon>Hadenini</taxon>
        <taxon>Mythimna</taxon>
    </lineage>
</organism>
<sequence>MVVGAFPIAKLGALLIKQISKPIANACKERAKHHPFFRTYVCMPPAQFYNWCEVKAKMWILNLGRPVNIPVLSQEMAIELGANLLGESLIFTIGAAILMFEYNRQSKKEAAKEAKKEEEMRHISDTITDLYFTVQTQQTQLREMERIIYSISGEKPKTPPPVLKEPPVLVPPPPTPPQPTTEPPKPENCNHKNSYYDTVIVTATPYPNKGLILQSLNYIQMDAFSSLFPNNNNRDVVHEEKNTATEANAFNPKREPALLSSALHNIENNFRSLF</sequence>
<dbReference type="EMBL" id="CM056796">
    <property type="protein sequence ID" value="KAJ8714058.1"/>
    <property type="molecule type" value="Genomic_DNA"/>
</dbReference>